<evidence type="ECO:0000313" key="3">
    <source>
        <dbReference type="Proteomes" id="UP000053558"/>
    </source>
</evidence>
<feature type="region of interest" description="Disordered" evidence="1">
    <location>
        <begin position="182"/>
        <end position="203"/>
    </location>
</feature>
<comment type="caution">
    <text evidence="2">The sequence shown here is derived from an EMBL/GenBank/DDBJ whole genome shotgun (WGS) entry which is preliminary data.</text>
</comment>
<dbReference type="EMBL" id="JH711589">
    <property type="protein sequence ID" value="EIW75254.1"/>
    <property type="molecule type" value="Genomic_DNA"/>
</dbReference>
<organism evidence="2 3">
    <name type="scientific">Coniophora puteana (strain RWD-64-598)</name>
    <name type="common">Brown rot fungus</name>
    <dbReference type="NCBI Taxonomy" id="741705"/>
    <lineage>
        <taxon>Eukaryota</taxon>
        <taxon>Fungi</taxon>
        <taxon>Dikarya</taxon>
        <taxon>Basidiomycota</taxon>
        <taxon>Agaricomycotina</taxon>
        <taxon>Agaricomycetes</taxon>
        <taxon>Agaricomycetidae</taxon>
        <taxon>Boletales</taxon>
        <taxon>Coniophorineae</taxon>
        <taxon>Coniophoraceae</taxon>
        <taxon>Coniophora</taxon>
    </lineage>
</organism>
<feature type="compositionally biased region" description="Polar residues" evidence="1">
    <location>
        <begin position="405"/>
        <end position="439"/>
    </location>
</feature>
<feature type="region of interest" description="Disordered" evidence="1">
    <location>
        <begin position="474"/>
        <end position="525"/>
    </location>
</feature>
<feature type="region of interest" description="Disordered" evidence="1">
    <location>
        <begin position="403"/>
        <end position="453"/>
    </location>
</feature>
<dbReference type="GeneID" id="19206291"/>
<feature type="compositionally biased region" description="Low complexity" evidence="1">
    <location>
        <begin position="40"/>
        <end position="57"/>
    </location>
</feature>
<accession>A0A5M3M8T8</accession>
<dbReference type="RefSeq" id="XP_007774668.1">
    <property type="nucleotide sequence ID" value="XM_007776478.1"/>
</dbReference>
<dbReference type="Proteomes" id="UP000053558">
    <property type="component" value="Unassembled WGS sequence"/>
</dbReference>
<feature type="compositionally biased region" description="Basic and acidic residues" evidence="1">
    <location>
        <begin position="490"/>
        <end position="500"/>
    </location>
</feature>
<dbReference type="AlphaFoldDB" id="A0A5M3M8T8"/>
<dbReference type="KEGG" id="cput:CONPUDRAFT_169640"/>
<proteinExistence type="predicted"/>
<feature type="region of interest" description="Disordered" evidence="1">
    <location>
        <begin position="89"/>
        <end position="116"/>
    </location>
</feature>
<gene>
    <name evidence="2" type="ORF">CONPUDRAFT_169640</name>
</gene>
<evidence type="ECO:0000313" key="2">
    <source>
        <dbReference type="EMBL" id="EIW75254.1"/>
    </source>
</evidence>
<sequence>MPQDAHEPLSSKFNPNASRKAHIMSSNKSVMSHGQHPPRTSATPTVPPQSQSSSPSVPHQPPRPLQEPGLQTFMLGYLLPSDIVNTLGKPQKYTGTTEEQGHHATHVEEGEQASESDIATHQTPLVNTPVQDASSPSVVSDGAVIHGQTPSAIDENSEVSCNPIVWKDPLEPGHFVAQENHAAPEQTQQNKHTPGSKLSDNEQRNILSEGTPVDRFKDFPGPGEYGRPVMLHHPYPIGALPLASTKPQPLTAQHVPQNVHSTVITGYTARTAQVPPPSSLCPAISRDPPPDGDEDVFLKLLGPPSHPGAHYVNNQNIFVLINCLPKERRPPLYSLVDFCTRVRAIRGLIDGIIIDYSAIPREVMGKFADDRLLLMDQTRLFKQALDSFAKSIPARALTDPYLRQGETSGNVNNGSLPAPNGTSIHVGDTATTGHTSQTPARVPPPNLPCSLPISGLPPPVLSLQGVSRKPNASALAGSAAVDGQTSAPRVDTKGKRKVVDDDVTTEDVPAGPSNESPRKRTKTNLSSSIYSVSDPEHLFASIGEENNQRLTHNYASSASSAFDITPELSNSGYPPSATESTPMLLYPCEDGEGEYGQMDMDALTLLPKREATDRVLEDLSTDPSHLIRCP</sequence>
<feature type="compositionally biased region" description="Polar residues" evidence="1">
    <location>
        <begin position="185"/>
        <end position="203"/>
    </location>
</feature>
<name>A0A5M3M8T8_CONPW</name>
<feature type="region of interest" description="Disordered" evidence="1">
    <location>
        <begin position="1"/>
        <end position="72"/>
    </location>
</feature>
<feature type="compositionally biased region" description="Basic and acidic residues" evidence="1">
    <location>
        <begin position="99"/>
        <end position="109"/>
    </location>
</feature>
<keyword evidence="3" id="KW-1185">Reference proteome</keyword>
<protein>
    <submittedName>
        <fullName evidence="2">Uncharacterized protein</fullName>
    </submittedName>
</protein>
<evidence type="ECO:0000256" key="1">
    <source>
        <dbReference type="SAM" id="MobiDB-lite"/>
    </source>
</evidence>
<reference evidence="3" key="1">
    <citation type="journal article" date="2012" name="Science">
        <title>The Paleozoic origin of enzymatic lignin decomposition reconstructed from 31 fungal genomes.</title>
        <authorList>
            <person name="Floudas D."/>
            <person name="Binder M."/>
            <person name="Riley R."/>
            <person name="Barry K."/>
            <person name="Blanchette R.A."/>
            <person name="Henrissat B."/>
            <person name="Martinez A.T."/>
            <person name="Otillar R."/>
            <person name="Spatafora J.W."/>
            <person name="Yadav J.S."/>
            <person name="Aerts A."/>
            <person name="Benoit I."/>
            <person name="Boyd A."/>
            <person name="Carlson A."/>
            <person name="Copeland A."/>
            <person name="Coutinho P.M."/>
            <person name="de Vries R.P."/>
            <person name="Ferreira P."/>
            <person name="Findley K."/>
            <person name="Foster B."/>
            <person name="Gaskell J."/>
            <person name="Glotzer D."/>
            <person name="Gorecki P."/>
            <person name="Heitman J."/>
            <person name="Hesse C."/>
            <person name="Hori C."/>
            <person name="Igarashi K."/>
            <person name="Jurgens J.A."/>
            <person name="Kallen N."/>
            <person name="Kersten P."/>
            <person name="Kohler A."/>
            <person name="Kuees U."/>
            <person name="Kumar T.K.A."/>
            <person name="Kuo A."/>
            <person name="LaButti K."/>
            <person name="Larrondo L.F."/>
            <person name="Lindquist E."/>
            <person name="Ling A."/>
            <person name="Lombard V."/>
            <person name="Lucas S."/>
            <person name="Lundell T."/>
            <person name="Martin R."/>
            <person name="McLaughlin D.J."/>
            <person name="Morgenstern I."/>
            <person name="Morin E."/>
            <person name="Murat C."/>
            <person name="Nagy L.G."/>
            <person name="Nolan M."/>
            <person name="Ohm R.A."/>
            <person name="Patyshakuliyeva A."/>
            <person name="Rokas A."/>
            <person name="Ruiz-Duenas F.J."/>
            <person name="Sabat G."/>
            <person name="Salamov A."/>
            <person name="Samejima M."/>
            <person name="Schmutz J."/>
            <person name="Slot J.C."/>
            <person name="St John F."/>
            <person name="Stenlid J."/>
            <person name="Sun H."/>
            <person name="Sun S."/>
            <person name="Syed K."/>
            <person name="Tsang A."/>
            <person name="Wiebenga A."/>
            <person name="Young D."/>
            <person name="Pisabarro A."/>
            <person name="Eastwood D.C."/>
            <person name="Martin F."/>
            <person name="Cullen D."/>
            <person name="Grigoriev I.V."/>
            <person name="Hibbett D.S."/>
        </authorList>
    </citation>
    <scope>NUCLEOTIDE SEQUENCE [LARGE SCALE GENOMIC DNA]</scope>
    <source>
        <strain evidence="3">RWD-64-598 SS2</strain>
    </source>
</reference>